<sequence length="424" mass="47731">MAEATKVSESPKTRLDLAIILNVHDYDINQATDEVVRILNLEEDKRHSVYSLMSKVSYNFRKSKKSIESLDGVYISYSSHVISLFDRLLKECLLNFPAPHFYPLTLKIKHGLDGSGSHSSPGLLSDLNIDLSNYNVFMVSPLQVIDRFGNVVWENRHPNSCFSNQPVALICQKETIDTVIELSKLLNPEIVSLNENGFDHLNGHVKVEVKASMFDGKTLATMTGKGGAPCIACKATLSDINSITKVVCGFPLDCSIEDIKETIRQLTSDGKELMSYNTKQRCRITHEPASGIDVFPAAPLHSYLRILDWFLNLIYRIAAGESKWTEDQMDRLSFVPNVYRDALTEIHRNVSALLRVANSNEVVDVNRFRVLSQETYILILQTFPWVSISNTLHKFLAHAHQFVERNDRIGLCSLSEEGLEQGIS</sequence>
<evidence type="ECO:0000313" key="1">
    <source>
        <dbReference type="EMBL" id="KAI6650115.1"/>
    </source>
</evidence>
<reference evidence="1 2" key="1">
    <citation type="journal article" date="2023" name="BMC Biol.">
        <title>The compact genome of the sponge Oopsacas minuta (Hexactinellida) is lacking key metazoan core genes.</title>
        <authorList>
            <person name="Santini S."/>
            <person name="Schenkelaars Q."/>
            <person name="Jourda C."/>
            <person name="Duchesne M."/>
            <person name="Belahbib H."/>
            <person name="Rocher C."/>
            <person name="Selva M."/>
            <person name="Riesgo A."/>
            <person name="Vervoort M."/>
            <person name="Leys S.P."/>
            <person name="Kodjabachian L."/>
            <person name="Le Bivic A."/>
            <person name="Borchiellini C."/>
            <person name="Claverie J.M."/>
            <person name="Renard E."/>
        </authorList>
    </citation>
    <scope>NUCLEOTIDE SEQUENCE [LARGE SCALE GENOMIC DNA]</scope>
    <source>
        <strain evidence="1">SPO-2</strain>
    </source>
</reference>
<keyword evidence="2" id="KW-1185">Reference proteome</keyword>
<dbReference type="Proteomes" id="UP001165289">
    <property type="component" value="Unassembled WGS sequence"/>
</dbReference>
<dbReference type="EMBL" id="JAKMXF010000314">
    <property type="protein sequence ID" value="KAI6650115.1"/>
    <property type="molecule type" value="Genomic_DNA"/>
</dbReference>
<proteinExistence type="predicted"/>
<comment type="caution">
    <text evidence="1">The sequence shown here is derived from an EMBL/GenBank/DDBJ whole genome shotgun (WGS) entry which is preliminary data.</text>
</comment>
<organism evidence="1 2">
    <name type="scientific">Oopsacas minuta</name>
    <dbReference type="NCBI Taxonomy" id="111878"/>
    <lineage>
        <taxon>Eukaryota</taxon>
        <taxon>Metazoa</taxon>
        <taxon>Porifera</taxon>
        <taxon>Hexactinellida</taxon>
        <taxon>Hexasterophora</taxon>
        <taxon>Lyssacinosida</taxon>
        <taxon>Leucopsacidae</taxon>
        <taxon>Oopsacas</taxon>
    </lineage>
</organism>
<dbReference type="AlphaFoldDB" id="A0AAV7JMG3"/>
<accession>A0AAV7JMG3</accession>
<name>A0AAV7JMG3_9METZ</name>
<evidence type="ECO:0000313" key="2">
    <source>
        <dbReference type="Proteomes" id="UP001165289"/>
    </source>
</evidence>
<gene>
    <name evidence="1" type="ORF">LOD99_6197</name>
</gene>
<protein>
    <submittedName>
        <fullName evidence="1">Uncharacterized protein</fullName>
    </submittedName>
</protein>